<proteinExistence type="predicted"/>
<accession>A0A7J5D5D4</accession>
<evidence type="ECO:0000313" key="1">
    <source>
        <dbReference type="EMBL" id="KAB1979473.1"/>
    </source>
</evidence>
<dbReference type="AlphaFoldDB" id="A0A7J5D5D4"/>
<keyword evidence="2" id="KW-1185">Reference proteome</keyword>
<protein>
    <submittedName>
        <fullName evidence="1">Uncharacterized protein</fullName>
    </submittedName>
</protein>
<dbReference type="Proteomes" id="UP000442990">
    <property type="component" value="Unassembled WGS sequence"/>
</dbReference>
<name>A0A7J5D5D4_9ACTN</name>
<organism evidence="1 2">
    <name type="scientific">Streptomyces triticiradicis</name>
    <dbReference type="NCBI Taxonomy" id="2651189"/>
    <lineage>
        <taxon>Bacteria</taxon>
        <taxon>Bacillati</taxon>
        <taxon>Actinomycetota</taxon>
        <taxon>Actinomycetes</taxon>
        <taxon>Kitasatosporales</taxon>
        <taxon>Streptomycetaceae</taxon>
        <taxon>Streptomyces</taxon>
    </lineage>
</organism>
<dbReference type="EMBL" id="WBKG01000042">
    <property type="protein sequence ID" value="KAB1979473.1"/>
    <property type="molecule type" value="Genomic_DNA"/>
</dbReference>
<sequence length="63" mass="6554">MNAELARQSAAQAKADAVVRSVAEAPEGLLLQISVTDPETGQRLATGFVTYSVDAPVLRLVAS</sequence>
<gene>
    <name evidence="1" type="ORF">F8144_36285</name>
</gene>
<reference evidence="1 2" key="1">
    <citation type="submission" date="2019-09" db="EMBL/GenBank/DDBJ databases">
        <title>Isolation and identification of active actinomycetes.</title>
        <authorList>
            <person name="Yu Z."/>
            <person name="Han C."/>
            <person name="Yu B."/>
        </authorList>
    </citation>
    <scope>NUCLEOTIDE SEQUENCE [LARGE SCALE GENOMIC DNA]</scope>
    <source>
        <strain evidence="1 2">NEAU-H2</strain>
    </source>
</reference>
<dbReference type="RefSeq" id="WP_151473670.1">
    <property type="nucleotide sequence ID" value="NZ_WBKG01000042.1"/>
</dbReference>
<comment type="caution">
    <text evidence="1">The sequence shown here is derived from an EMBL/GenBank/DDBJ whole genome shotgun (WGS) entry which is preliminary data.</text>
</comment>
<evidence type="ECO:0000313" key="2">
    <source>
        <dbReference type="Proteomes" id="UP000442990"/>
    </source>
</evidence>